<dbReference type="PANTHER" id="PTHR24148:SF82">
    <property type="entry name" value="HETEROKARYON INCOMPATIBILITY DOMAIN-CONTAINING PROTEIN"/>
    <property type="match status" value="1"/>
</dbReference>
<evidence type="ECO:0000313" key="4">
    <source>
        <dbReference type="Proteomes" id="UP001265746"/>
    </source>
</evidence>
<comment type="caution">
    <text evidence="3">The sequence shown here is derived from an EMBL/GenBank/DDBJ whole genome shotgun (WGS) entry which is preliminary data.</text>
</comment>
<organism evidence="3 4">
    <name type="scientific">Phomopsis amygdali</name>
    <name type="common">Fusicoccum amygdali</name>
    <dbReference type="NCBI Taxonomy" id="1214568"/>
    <lineage>
        <taxon>Eukaryota</taxon>
        <taxon>Fungi</taxon>
        <taxon>Dikarya</taxon>
        <taxon>Ascomycota</taxon>
        <taxon>Pezizomycotina</taxon>
        <taxon>Sordariomycetes</taxon>
        <taxon>Sordariomycetidae</taxon>
        <taxon>Diaporthales</taxon>
        <taxon>Diaporthaceae</taxon>
        <taxon>Diaporthe</taxon>
    </lineage>
</organism>
<dbReference type="EMBL" id="JAUJFL010000008">
    <property type="protein sequence ID" value="KAK2598703.1"/>
    <property type="molecule type" value="Genomic_DNA"/>
</dbReference>
<accession>A0AAD9S491</accession>
<dbReference type="InterPro" id="IPR052895">
    <property type="entry name" value="HetReg/Transcr_Mod"/>
</dbReference>
<proteinExistence type="predicted"/>
<gene>
    <name evidence="3" type="ORF">N8I77_012095</name>
</gene>
<keyword evidence="4" id="KW-1185">Reference proteome</keyword>
<name>A0AAD9S491_PHOAM</name>
<feature type="domain" description="Heterokaryon incompatibility" evidence="2">
    <location>
        <begin position="61"/>
        <end position="231"/>
    </location>
</feature>
<reference evidence="3" key="1">
    <citation type="submission" date="2023-06" db="EMBL/GenBank/DDBJ databases">
        <authorList>
            <person name="Noh H."/>
        </authorList>
    </citation>
    <scope>NUCLEOTIDE SEQUENCE</scope>
    <source>
        <strain evidence="3">DUCC20226</strain>
    </source>
</reference>
<sequence length="663" mass="74053">MSSILHRIRGSLYLHSAQDLSCYSPLESDEIRTLVIEAGQGDEQLRGSLERHKLGDLDRPYTALSYVWGSPKRNTVLHLGDDGKRVKITENAEALLRNLRRPDESRRVWIDGVCINQDDLTERSHQVSLMHAIYSGASNVLVWLGESDKHTRSVFEFFKIMYERYDSGKEDEKQAEEDLSSYPEGDSTEFTKASGEAPQSPDLDEHKRDDFARIQAFTGRPWFSRAWTFQEACLSPDTIIRCGTHELAWQVFVSATLYLVSRGMARVLGSTSDTIVALAHFAAASSSRQVPYLSVILPLTRNLQSTDGRDKVFSLLGMVEKEGLPPIRTSYKLPLNIVYSTAAKATIVQEGGFSVLSSVDGPARDTSLPSWAPDWRIPRRTALLHGYDWPSPTHRYEINKNAPFENKIPDDVGSDPLILAVKAARIDKIVRVCNPKPLLDYIAKAPVPTSTAAVEPGVEVWYRGVEKILNKLSKQLGLATYYGQTRSDDYVGNIAQALLKTLTADRGGVGEEGMGTWVDEEHLVGMSMFVPNYRWWSSGLDGGSSATPTEPEIAIKRLITAMYTFLNGRVIFKTENRLIGIVSSGAQVGDEVWNLVGGYTPFVLRQKDTSKKRWALVGETYVHGIMRGGLWKPEIEVKEGHSVYPIPLRTEGNKLEFEDIQLV</sequence>
<protein>
    <recommendedName>
        <fullName evidence="2">Heterokaryon incompatibility domain-containing protein</fullName>
    </recommendedName>
</protein>
<evidence type="ECO:0000259" key="2">
    <source>
        <dbReference type="Pfam" id="PF06985"/>
    </source>
</evidence>
<feature type="region of interest" description="Disordered" evidence="1">
    <location>
        <begin position="169"/>
        <end position="205"/>
    </location>
</feature>
<dbReference type="Proteomes" id="UP001265746">
    <property type="component" value="Unassembled WGS sequence"/>
</dbReference>
<dbReference type="AlphaFoldDB" id="A0AAD9S491"/>
<dbReference type="Pfam" id="PF06985">
    <property type="entry name" value="HET"/>
    <property type="match status" value="1"/>
</dbReference>
<evidence type="ECO:0000256" key="1">
    <source>
        <dbReference type="SAM" id="MobiDB-lite"/>
    </source>
</evidence>
<dbReference type="Pfam" id="PF26639">
    <property type="entry name" value="Het-6_barrel"/>
    <property type="match status" value="1"/>
</dbReference>
<dbReference type="PANTHER" id="PTHR24148">
    <property type="entry name" value="ANKYRIN REPEAT DOMAIN-CONTAINING PROTEIN 39 HOMOLOG-RELATED"/>
    <property type="match status" value="1"/>
</dbReference>
<evidence type="ECO:0000313" key="3">
    <source>
        <dbReference type="EMBL" id="KAK2598703.1"/>
    </source>
</evidence>
<dbReference type="InterPro" id="IPR010730">
    <property type="entry name" value="HET"/>
</dbReference>